<name>A0ABT0GZV1_9HYPH</name>
<accession>A0ABT0GZV1</accession>
<evidence type="ECO:0000313" key="1">
    <source>
        <dbReference type="EMBL" id="MCK7614592.1"/>
    </source>
</evidence>
<dbReference type="RefSeq" id="WP_248157239.1">
    <property type="nucleotide sequence ID" value="NZ_JALNMJ010000016.1"/>
</dbReference>
<reference evidence="1" key="1">
    <citation type="submission" date="2022-04" db="EMBL/GenBank/DDBJ databases">
        <title>Roseibium sp. CAU 1639 isolated from mud.</title>
        <authorList>
            <person name="Kim W."/>
        </authorList>
    </citation>
    <scope>NUCLEOTIDE SEQUENCE</scope>
    <source>
        <strain evidence="1">CAU 1639</strain>
    </source>
</reference>
<gene>
    <name evidence="1" type="ORF">M0H32_20680</name>
</gene>
<comment type="caution">
    <text evidence="1">The sequence shown here is derived from an EMBL/GenBank/DDBJ whole genome shotgun (WGS) entry which is preliminary data.</text>
</comment>
<protein>
    <submittedName>
        <fullName evidence="1">Uncharacterized protein</fullName>
    </submittedName>
</protein>
<dbReference type="Proteomes" id="UP001431221">
    <property type="component" value="Unassembled WGS sequence"/>
</dbReference>
<proteinExistence type="predicted"/>
<sequence>MGTIRLSRAAGIIDMFRAYQIVLDGEFVGKIKRGGTVEIELEKGRHALQLQIDWCRSNTVLFDAGDTIVCFECGNNFDGKKLLAAPFHLIFPRGDYLWLNKA</sequence>
<keyword evidence="2" id="KW-1185">Reference proteome</keyword>
<evidence type="ECO:0000313" key="2">
    <source>
        <dbReference type="Proteomes" id="UP001431221"/>
    </source>
</evidence>
<dbReference type="EMBL" id="JALNMJ010000016">
    <property type="protein sequence ID" value="MCK7614592.1"/>
    <property type="molecule type" value="Genomic_DNA"/>
</dbReference>
<organism evidence="1 2">
    <name type="scientific">Roseibium sediminicola</name>
    <dbReference type="NCBI Taxonomy" id="2933272"/>
    <lineage>
        <taxon>Bacteria</taxon>
        <taxon>Pseudomonadati</taxon>
        <taxon>Pseudomonadota</taxon>
        <taxon>Alphaproteobacteria</taxon>
        <taxon>Hyphomicrobiales</taxon>
        <taxon>Stappiaceae</taxon>
        <taxon>Roseibium</taxon>
    </lineage>
</organism>